<dbReference type="OrthoDB" id="10643880at2759"/>
<protein>
    <recommendedName>
        <fullName evidence="4">JAB1/MPN/MOV34 metalloenzyme domain-containing protein</fullName>
    </recommendedName>
</protein>
<sequence>MDAQAVCVHPLALLRVSETYTRSLERLCAGARGASSGTQATGRVVTQGLVFGTRPDWPAETAVLHLQCAAAVSRSCCWRIMAVAECVPFTPHHIERVYQAARLMYREMTLLGWYAAGSASAKDESTALDASQLSVDAAIMHEFVEEAIWLDVKFATLTREEDGVVATAGAAASADPNVRVWLIAPRSENDGKEVAAGAAEVAWVPRTHTIKQWEEFLGSLHIRQLSLLVEESEAERYVIQTLFWGSSSSHSNAGRIHAGTESDDKESLGADVSAPGHDQPSRTRDATDTCATAARVFSERIIPTALRTESCPNVQGVKHAQAVSTADSTEDCVSEPASDSWSQSEVLSMALSLALRSVQDSVSCSRLYAELCALEQSVCALEECVRGARSFVQELQSHQTSAQTNVSLSEQDAQRWSRLRRILVALPPYEASAVAADRRTASQPILDGLHRSLAIEALCSEVAGLGALYDRWQQLQQEQRPPTTAKTGNRTPT</sequence>
<name>M1UVB1_CYAM1</name>
<evidence type="ECO:0000313" key="3">
    <source>
        <dbReference type="Proteomes" id="UP000007014"/>
    </source>
</evidence>
<dbReference type="KEGG" id="cme:CYME_CMP256C"/>
<gene>
    <name evidence="2" type="ORF">CYME_CMP256C</name>
</gene>
<dbReference type="RefSeq" id="XP_005537902.1">
    <property type="nucleotide sequence ID" value="XM_005537845.1"/>
</dbReference>
<proteinExistence type="predicted"/>
<evidence type="ECO:0000256" key="1">
    <source>
        <dbReference type="SAM" id="MobiDB-lite"/>
    </source>
</evidence>
<dbReference type="Gramene" id="CMP256CT">
    <property type="protein sequence ID" value="CMP256CT"/>
    <property type="gene ID" value="CMP256C"/>
</dbReference>
<feature type="compositionally biased region" description="Basic and acidic residues" evidence="1">
    <location>
        <begin position="258"/>
        <end position="268"/>
    </location>
</feature>
<feature type="region of interest" description="Disordered" evidence="1">
    <location>
        <begin position="248"/>
        <end position="288"/>
    </location>
</feature>
<dbReference type="AlphaFoldDB" id="M1UVB1"/>
<evidence type="ECO:0000313" key="2">
    <source>
        <dbReference type="EMBL" id="BAM81866.1"/>
    </source>
</evidence>
<dbReference type="EMBL" id="AP006498">
    <property type="protein sequence ID" value="BAM81866.1"/>
    <property type="molecule type" value="Genomic_DNA"/>
</dbReference>
<evidence type="ECO:0008006" key="4">
    <source>
        <dbReference type="Google" id="ProtNLM"/>
    </source>
</evidence>
<reference evidence="2 3" key="2">
    <citation type="journal article" date="2007" name="BMC Biol.">
        <title>A 100%-complete sequence reveals unusually simple genomic features in the hot-spring red alga Cyanidioschyzon merolae.</title>
        <authorList>
            <person name="Nozaki H."/>
            <person name="Takano H."/>
            <person name="Misumi O."/>
            <person name="Terasawa K."/>
            <person name="Matsuzaki M."/>
            <person name="Maruyama S."/>
            <person name="Nishida K."/>
            <person name="Yagisawa F."/>
            <person name="Yoshida Y."/>
            <person name="Fujiwara T."/>
            <person name="Takio S."/>
            <person name="Tamura K."/>
            <person name="Chung S.J."/>
            <person name="Nakamura S."/>
            <person name="Kuroiwa H."/>
            <person name="Tanaka K."/>
            <person name="Sato N."/>
            <person name="Kuroiwa T."/>
        </authorList>
    </citation>
    <scope>NUCLEOTIDE SEQUENCE [LARGE SCALE GENOMIC DNA]</scope>
    <source>
        <strain evidence="2 3">10D</strain>
    </source>
</reference>
<keyword evidence="3" id="KW-1185">Reference proteome</keyword>
<accession>M1UVB1</accession>
<dbReference type="HOGENOM" id="CLU_553621_0_0_1"/>
<organism evidence="2 3">
    <name type="scientific">Cyanidioschyzon merolae (strain NIES-3377 / 10D)</name>
    <name type="common">Unicellular red alga</name>
    <dbReference type="NCBI Taxonomy" id="280699"/>
    <lineage>
        <taxon>Eukaryota</taxon>
        <taxon>Rhodophyta</taxon>
        <taxon>Bangiophyceae</taxon>
        <taxon>Cyanidiales</taxon>
        <taxon>Cyanidiaceae</taxon>
        <taxon>Cyanidioschyzon</taxon>
    </lineage>
</organism>
<dbReference type="Proteomes" id="UP000007014">
    <property type="component" value="Chromosome 16"/>
</dbReference>
<reference evidence="2 3" key="1">
    <citation type="journal article" date="2004" name="Nature">
        <title>Genome sequence of the ultrasmall unicellular red alga Cyanidioschyzon merolae 10D.</title>
        <authorList>
            <person name="Matsuzaki M."/>
            <person name="Misumi O."/>
            <person name="Shin-i T."/>
            <person name="Maruyama S."/>
            <person name="Takahara M."/>
            <person name="Miyagishima S."/>
            <person name="Mori T."/>
            <person name="Nishida K."/>
            <person name="Yagisawa F."/>
            <person name="Nishida K."/>
            <person name="Yoshida Y."/>
            <person name="Nishimura Y."/>
            <person name="Nakao S."/>
            <person name="Kobayashi T."/>
            <person name="Momoyama Y."/>
            <person name="Higashiyama T."/>
            <person name="Minoda A."/>
            <person name="Sano M."/>
            <person name="Nomoto H."/>
            <person name="Oishi K."/>
            <person name="Hayashi H."/>
            <person name="Ohta F."/>
            <person name="Nishizaka S."/>
            <person name="Haga S."/>
            <person name="Miura S."/>
            <person name="Morishita T."/>
            <person name="Kabeya Y."/>
            <person name="Terasawa K."/>
            <person name="Suzuki Y."/>
            <person name="Ishii Y."/>
            <person name="Asakawa S."/>
            <person name="Takano H."/>
            <person name="Ohta N."/>
            <person name="Kuroiwa H."/>
            <person name="Tanaka K."/>
            <person name="Shimizu N."/>
            <person name="Sugano S."/>
            <person name="Sato N."/>
            <person name="Nozaki H."/>
            <person name="Ogasawara N."/>
            <person name="Kohara Y."/>
            <person name="Kuroiwa T."/>
        </authorList>
    </citation>
    <scope>NUCLEOTIDE SEQUENCE [LARGE SCALE GENOMIC DNA]</scope>
    <source>
        <strain evidence="2 3">10D</strain>
    </source>
</reference>
<dbReference type="GeneID" id="16996011"/>